<evidence type="ECO:0000256" key="1">
    <source>
        <dbReference type="SAM" id="MobiDB-lite"/>
    </source>
</evidence>
<dbReference type="AlphaFoldDB" id="A0A3P7LLD8"/>
<dbReference type="EMBL" id="UYRU01054078">
    <property type="protein sequence ID" value="VDN12517.1"/>
    <property type="molecule type" value="Genomic_DNA"/>
</dbReference>
<evidence type="ECO:0000313" key="2">
    <source>
        <dbReference type="EMBL" id="VDN12517.1"/>
    </source>
</evidence>
<proteinExistence type="predicted"/>
<organism evidence="2 3">
    <name type="scientific">Dibothriocephalus latus</name>
    <name type="common">Fish tapeworm</name>
    <name type="synonym">Diphyllobothrium latum</name>
    <dbReference type="NCBI Taxonomy" id="60516"/>
    <lineage>
        <taxon>Eukaryota</taxon>
        <taxon>Metazoa</taxon>
        <taxon>Spiralia</taxon>
        <taxon>Lophotrochozoa</taxon>
        <taxon>Platyhelminthes</taxon>
        <taxon>Cestoda</taxon>
        <taxon>Eucestoda</taxon>
        <taxon>Diphyllobothriidea</taxon>
        <taxon>Diphyllobothriidae</taxon>
        <taxon>Dibothriocephalus</taxon>
    </lineage>
</organism>
<reference evidence="2 3" key="1">
    <citation type="submission" date="2018-11" db="EMBL/GenBank/DDBJ databases">
        <authorList>
            <consortium name="Pathogen Informatics"/>
        </authorList>
    </citation>
    <scope>NUCLEOTIDE SEQUENCE [LARGE SCALE GENOMIC DNA]</scope>
</reference>
<gene>
    <name evidence="2" type="ORF">DILT_LOCUS8348</name>
</gene>
<name>A0A3P7LLD8_DIBLA</name>
<feature type="region of interest" description="Disordered" evidence="1">
    <location>
        <begin position="42"/>
        <end position="61"/>
    </location>
</feature>
<dbReference type="Proteomes" id="UP000281553">
    <property type="component" value="Unassembled WGS sequence"/>
</dbReference>
<protein>
    <submittedName>
        <fullName evidence="2">Uncharacterized protein</fullName>
    </submittedName>
</protein>
<accession>A0A3P7LLD8</accession>
<keyword evidence="3" id="KW-1185">Reference proteome</keyword>
<dbReference type="OrthoDB" id="6252479at2759"/>
<sequence>MLSATCLGTSSFDKRTELLAIPTNCKPYQKLDFDLHLLTDKDRTSDSGQGGSDEEPHEGLNIKPIVKIVQLVPQNQEINLKNQEDGPWLKATESCTVDGNGELRKRTFEENSTLDKGCREALEYPFELQGSNQIPDIINHHGISSIKMSHLNQKNAD</sequence>
<evidence type="ECO:0000313" key="3">
    <source>
        <dbReference type="Proteomes" id="UP000281553"/>
    </source>
</evidence>